<dbReference type="EMBL" id="CP179266">
    <property type="protein sequence ID" value="XOU13314.1"/>
    <property type="molecule type" value="Genomic_DNA"/>
</dbReference>
<keyword evidence="2" id="KW-1185">Reference proteome</keyword>
<keyword evidence="1" id="KW-0614">Plasmid</keyword>
<evidence type="ECO:0000313" key="1">
    <source>
        <dbReference type="EMBL" id="XOU13314.1"/>
    </source>
</evidence>
<dbReference type="Proteomes" id="UP001305787">
    <property type="component" value="Plasmid cp32-7"/>
</dbReference>
<gene>
    <name evidence="1" type="ORF">QIA45_05560</name>
</gene>
<proteinExistence type="predicted"/>
<reference evidence="1" key="1">
    <citation type="submission" date="2024-11" db="EMBL/GenBank/DDBJ databases">
        <title>Sequencing of Borrelia variable plasmids from multiple Borrelia sensu lato isolates.</title>
        <authorList>
            <person name="Mongodin E.F."/>
            <person name="Rudenko N."/>
            <person name="Fraser C.M."/>
            <person name="Schutzer S."/>
            <person name="Luft B."/>
            <person name="Morgan R."/>
            <person name="Casjens S."/>
            <person name="Qiu W."/>
        </authorList>
    </citation>
    <scope>NUCLEOTIDE SEQUENCE</scope>
    <source>
        <strain evidence="1">21038</strain>
    </source>
</reference>
<accession>A0ACD5G8Q7</accession>
<geneLocation type="plasmid" evidence="1 2">
    <name>cp32-7</name>
</geneLocation>
<sequence length="257" mass="28945">MNKNIYIICAIFALIISCKNYASGKNGEDIKKQVKGFLDTKKEELVEGFEKLGAEVQPKDGELMQADEPQEQGEGQVAQGVSEGSDLKVINEINKKLEELTKKINEANDKTPIGTYYEYDKEIKDLRKKLKNLNLQNEGKQKEEKDKLEKQLEGLVESLKNKKETRKKSLEEVKEKLNKFKEQIVSASGESLGDAVKKQGGIGLQAWKCVNPLGLGINMDNETDSNELANKVIENSLKKIEEELNNTKENAIENKKE</sequence>
<name>A0ACD5G8Q7_BORAD</name>
<evidence type="ECO:0000313" key="2">
    <source>
        <dbReference type="Proteomes" id="UP001305787"/>
    </source>
</evidence>
<protein>
    <submittedName>
        <fullName evidence="1">Uncharacterized protein</fullName>
    </submittedName>
</protein>
<organism evidence="1 2">
    <name type="scientific">Borrelia andersonii</name>
    <name type="common">Borreliella andersonii</name>
    <dbReference type="NCBI Taxonomy" id="42109"/>
    <lineage>
        <taxon>Bacteria</taxon>
        <taxon>Pseudomonadati</taxon>
        <taxon>Spirochaetota</taxon>
        <taxon>Spirochaetia</taxon>
        <taxon>Spirochaetales</taxon>
        <taxon>Borreliaceae</taxon>
        <taxon>Borreliella</taxon>
    </lineage>
</organism>